<dbReference type="CDD" id="cd06171">
    <property type="entry name" value="Sigma70_r4"/>
    <property type="match status" value="1"/>
</dbReference>
<dbReference type="EMBL" id="BAAAQN010000017">
    <property type="protein sequence ID" value="GAA2030857.1"/>
    <property type="molecule type" value="Genomic_DNA"/>
</dbReference>
<dbReference type="InterPro" id="IPR036388">
    <property type="entry name" value="WH-like_DNA-bd_sf"/>
</dbReference>
<comment type="caution">
    <text evidence="8">The sequence shown here is derived from an EMBL/GenBank/DDBJ whole genome shotgun (WGS) entry which is preliminary data.</text>
</comment>
<dbReference type="Proteomes" id="UP001500751">
    <property type="component" value="Unassembled WGS sequence"/>
</dbReference>
<reference evidence="8 9" key="1">
    <citation type="journal article" date="2019" name="Int. J. Syst. Evol. Microbiol.">
        <title>The Global Catalogue of Microorganisms (GCM) 10K type strain sequencing project: providing services to taxonomists for standard genome sequencing and annotation.</title>
        <authorList>
            <consortium name="The Broad Institute Genomics Platform"/>
            <consortium name="The Broad Institute Genome Sequencing Center for Infectious Disease"/>
            <person name="Wu L."/>
            <person name="Ma J."/>
        </authorList>
    </citation>
    <scope>NUCLEOTIDE SEQUENCE [LARGE SCALE GENOMIC DNA]</scope>
    <source>
        <strain evidence="8 9">JCM 16014</strain>
    </source>
</reference>
<keyword evidence="4" id="KW-0238">DNA-binding</keyword>
<keyword evidence="9" id="KW-1185">Reference proteome</keyword>
<accession>A0ABN2U705</accession>
<dbReference type="PANTHER" id="PTHR43133:SF50">
    <property type="entry name" value="ECF RNA POLYMERASE SIGMA FACTOR SIGM"/>
    <property type="match status" value="1"/>
</dbReference>
<proteinExistence type="inferred from homology"/>
<sequence>MRDAESREAEFAEFMVGRWPWLVRLAYALTGDWGHAEDLAQTAFTKALVSWPRLRRVDDPDAYLRRILLNANHSRFRKRRVPETGAAPEEQAVTVSDGTAELDQRSVLVAALMELPPRQRAVVALRYWDGLTETQTAAILGCSAGTVRSQASRALAKLRISPHLHDGSTSR</sequence>
<evidence type="ECO:0000259" key="7">
    <source>
        <dbReference type="Pfam" id="PF08281"/>
    </source>
</evidence>
<evidence type="ECO:0000256" key="3">
    <source>
        <dbReference type="ARBA" id="ARBA00023082"/>
    </source>
</evidence>
<dbReference type="Gene3D" id="1.10.10.10">
    <property type="entry name" value="Winged helix-like DNA-binding domain superfamily/Winged helix DNA-binding domain"/>
    <property type="match status" value="1"/>
</dbReference>
<evidence type="ECO:0000313" key="9">
    <source>
        <dbReference type="Proteomes" id="UP001500751"/>
    </source>
</evidence>
<dbReference type="NCBIfam" id="TIGR02983">
    <property type="entry name" value="SigE-fam_strep"/>
    <property type="match status" value="1"/>
</dbReference>
<dbReference type="InterPro" id="IPR039425">
    <property type="entry name" value="RNA_pol_sigma-70-like"/>
</dbReference>
<dbReference type="InterPro" id="IPR013249">
    <property type="entry name" value="RNA_pol_sigma70_r4_t2"/>
</dbReference>
<dbReference type="SUPFAM" id="SSF88659">
    <property type="entry name" value="Sigma3 and sigma4 domains of RNA polymerase sigma factors"/>
    <property type="match status" value="1"/>
</dbReference>
<dbReference type="InterPro" id="IPR007627">
    <property type="entry name" value="RNA_pol_sigma70_r2"/>
</dbReference>
<dbReference type="InterPro" id="IPR013324">
    <property type="entry name" value="RNA_pol_sigma_r3/r4-like"/>
</dbReference>
<feature type="domain" description="RNA polymerase sigma-70 region 2" evidence="6">
    <location>
        <begin position="20"/>
        <end position="80"/>
    </location>
</feature>
<dbReference type="InterPro" id="IPR013325">
    <property type="entry name" value="RNA_pol_sigma_r2"/>
</dbReference>
<comment type="similarity">
    <text evidence="1">Belongs to the sigma-70 factor family. ECF subfamily.</text>
</comment>
<dbReference type="Pfam" id="PF04542">
    <property type="entry name" value="Sigma70_r2"/>
    <property type="match status" value="1"/>
</dbReference>
<evidence type="ECO:0000256" key="1">
    <source>
        <dbReference type="ARBA" id="ARBA00010641"/>
    </source>
</evidence>
<dbReference type="PANTHER" id="PTHR43133">
    <property type="entry name" value="RNA POLYMERASE ECF-TYPE SIGMA FACTO"/>
    <property type="match status" value="1"/>
</dbReference>
<keyword evidence="5" id="KW-0804">Transcription</keyword>
<keyword evidence="2" id="KW-0805">Transcription regulation</keyword>
<dbReference type="Gene3D" id="1.10.1740.10">
    <property type="match status" value="1"/>
</dbReference>
<feature type="domain" description="RNA polymerase sigma factor 70 region 4 type 2" evidence="7">
    <location>
        <begin position="108"/>
        <end position="158"/>
    </location>
</feature>
<dbReference type="SUPFAM" id="SSF88946">
    <property type="entry name" value="Sigma2 domain of RNA polymerase sigma factors"/>
    <property type="match status" value="1"/>
</dbReference>
<name>A0ABN2U705_9ACTN</name>
<dbReference type="RefSeq" id="WP_344666511.1">
    <property type="nucleotide sequence ID" value="NZ_BAAAQN010000017.1"/>
</dbReference>
<evidence type="ECO:0000256" key="4">
    <source>
        <dbReference type="ARBA" id="ARBA00023125"/>
    </source>
</evidence>
<evidence type="ECO:0000313" key="8">
    <source>
        <dbReference type="EMBL" id="GAA2030857.1"/>
    </source>
</evidence>
<dbReference type="Pfam" id="PF08281">
    <property type="entry name" value="Sigma70_r4_2"/>
    <property type="match status" value="1"/>
</dbReference>
<gene>
    <name evidence="8" type="ORF">GCM10009839_33360</name>
</gene>
<keyword evidence="3" id="KW-0731">Sigma factor</keyword>
<evidence type="ECO:0000256" key="2">
    <source>
        <dbReference type="ARBA" id="ARBA00023015"/>
    </source>
</evidence>
<evidence type="ECO:0000256" key="5">
    <source>
        <dbReference type="ARBA" id="ARBA00023163"/>
    </source>
</evidence>
<dbReference type="InterPro" id="IPR014325">
    <property type="entry name" value="RNA_pol_sigma-E_actinobac"/>
</dbReference>
<protein>
    <submittedName>
        <fullName evidence="8">SigE family RNA polymerase sigma factor</fullName>
    </submittedName>
</protein>
<dbReference type="InterPro" id="IPR014284">
    <property type="entry name" value="RNA_pol_sigma-70_dom"/>
</dbReference>
<dbReference type="NCBIfam" id="TIGR02937">
    <property type="entry name" value="sigma70-ECF"/>
    <property type="match status" value="1"/>
</dbReference>
<evidence type="ECO:0000259" key="6">
    <source>
        <dbReference type="Pfam" id="PF04542"/>
    </source>
</evidence>
<organism evidence="8 9">
    <name type="scientific">Catenulispora yoronensis</name>
    <dbReference type="NCBI Taxonomy" id="450799"/>
    <lineage>
        <taxon>Bacteria</taxon>
        <taxon>Bacillati</taxon>
        <taxon>Actinomycetota</taxon>
        <taxon>Actinomycetes</taxon>
        <taxon>Catenulisporales</taxon>
        <taxon>Catenulisporaceae</taxon>
        <taxon>Catenulispora</taxon>
    </lineage>
</organism>